<dbReference type="GO" id="GO:0005634">
    <property type="term" value="C:nucleus"/>
    <property type="evidence" value="ECO:0007669"/>
    <property type="project" value="UniProtKB-SubCell"/>
</dbReference>
<evidence type="ECO:0000256" key="2">
    <source>
        <dbReference type="ARBA" id="ARBA00006081"/>
    </source>
</evidence>
<dbReference type="GO" id="GO:0007165">
    <property type="term" value="P:signal transduction"/>
    <property type="evidence" value="ECO:0007669"/>
    <property type="project" value="InterPro"/>
</dbReference>
<keyword evidence="9" id="KW-1185">Reference proteome</keyword>
<evidence type="ECO:0000256" key="3">
    <source>
        <dbReference type="ARBA" id="ARBA00023242"/>
    </source>
</evidence>
<proteinExistence type="inferred from homology"/>
<reference evidence="8" key="1">
    <citation type="submission" date="2023-10" db="EMBL/GenBank/DDBJ databases">
        <authorList>
            <person name="Domelevo Entfellner J.-B."/>
        </authorList>
    </citation>
    <scope>NUCLEOTIDE SEQUENCE</scope>
</reference>
<feature type="compositionally biased region" description="Basic and acidic residues" evidence="5">
    <location>
        <begin position="275"/>
        <end position="293"/>
    </location>
</feature>
<feature type="domain" description="Ethylene-responsive binding factor-associated repression" evidence="6">
    <location>
        <begin position="3"/>
        <end position="31"/>
    </location>
</feature>
<dbReference type="Pfam" id="PF16135">
    <property type="entry name" value="TDBD"/>
    <property type="match status" value="1"/>
</dbReference>
<comment type="similarity">
    <text evidence="2 4">Belongs to the Ninja family.</text>
</comment>
<evidence type="ECO:0000256" key="4">
    <source>
        <dbReference type="RuleBase" id="RU369029"/>
    </source>
</evidence>
<evidence type="ECO:0000259" key="7">
    <source>
        <dbReference type="Pfam" id="PF16135"/>
    </source>
</evidence>
<dbReference type="Proteomes" id="UP001189624">
    <property type="component" value="Chromosome 4"/>
</dbReference>
<feature type="region of interest" description="Disordered" evidence="5">
    <location>
        <begin position="147"/>
        <end position="299"/>
    </location>
</feature>
<name>A0AA86T3E2_9FABA</name>
<comment type="function">
    <text evidence="4">Acts as a negative regulator of abscisic acid (ABA) response.</text>
</comment>
<accession>A0AA86T3E2</accession>
<feature type="compositionally biased region" description="Basic and acidic residues" evidence="5">
    <location>
        <begin position="68"/>
        <end position="78"/>
    </location>
</feature>
<feature type="region of interest" description="Disordered" evidence="5">
    <location>
        <begin position="16"/>
        <end position="38"/>
    </location>
</feature>
<feature type="region of interest" description="Disordered" evidence="5">
    <location>
        <begin position="59"/>
        <end position="106"/>
    </location>
</feature>
<feature type="compositionally biased region" description="Low complexity" evidence="5">
    <location>
        <begin position="166"/>
        <end position="176"/>
    </location>
</feature>
<dbReference type="AlphaFoldDB" id="A0AA86T3E2"/>
<evidence type="ECO:0000256" key="5">
    <source>
        <dbReference type="SAM" id="MobiDB-lite"/>
    </source>
</evidence>
<keyword evidence="3 4" id="KW-0539">Nucleus</keyword>
<evidence type="ECO:0000256" key="1">
    <source>
        <dbReference type="ARBA" id="ARBA00004123"/>
    </source>
</evidence>
<evidence type="ECO:0000259" key="6">
    <source>
        <dbReference type="Pfam" id="PF07897"/>
    </source>
</evidence>
<gene>
    <name evidence="8" type="ORF">AYBTSS11_LOCUS13772</name>
</gene>
<dbReference type="PANTHER" id="PTHR31413:SF15">
    <property type="entry name" value="NINJA-FAMILY PROTEIN"/>
    <property type="match status" value="1"/>
</dbReference>
<dbReference type="EMBL" id="OY731401">
    <property type="protein sequence ID" value="CAJ1949535.1"/>
    <property type="molecule type" value="Genomic_DNA"/>
</dbReference>
<protein>
    <recommendedName>
        <fullName evidence="4">Ninja-family protein</fullName>
    </recommendedName>
    <alternativeName>
        <fullName evidence="4">ABI-binding protein</fullName>
    </alternativeName>
</protein>
<dbReference type="GO" id="GO:0045892">
    <property type="term" value="P:negative regulation of DNA-templated transcription"/>
    <property type="evidence" value="ECO:0007669"/>
    <property type="project" value="TreeGrafter"/>
</dbReference>
<feature type="compositionally biased region" description="Basic and acidic residues" evidence="5">
    <location>
        <begin position="232"/>
        <end position="242"/>
    </location>
</feature>
<sequence length="372" mass="40786">MVEVEEVELDLALSIGGSFGKHTVENPAPDSKPETLASDSFTRVAVEPHHKREIQALRRMEAKKKREQKRERVVREPEPQPEPEPEWEQAFKKEKTECRNGVSASGPWGTAEPFRMHQFPTAQYFPSNNGFPVPCWFGSQKNAGGVDGVNCCDKMVTKSNGSSRCSSSAVSDYQSSSREDGGSTDSHSHSVHSLAEPPHLTSSKEKSIAIQPEESGSASSHPMKPKQGNNFQERKHIAKESQSKPNPTSPEHMKLNQGPPPTSHNALPTMPAEKPLCKEKPSPLVETKGEKAKPPKPLCLTTSLPEMPYVSTKGKNGKIVNGFLYRYNKSEVSIVCVCHGSTFSPAEFVQHAGGTDITHPLKHITVIPSALR</sequence>
<dbReference type="InterPro" id="IPR012463">
    <property type="entry name" value="Ninja_motif"/>
</dbReference>
<feature type="compositionally biased region" description="Basic and acidic residues" evidence="5">
    <location>
        <begin position="89"/>
        <end position="98"/>
    </location>
</feature>
<comment type="subcellular location">
    <subcellularLocation>
        <location evidence="1 4">Nucleus</location>
    </subcellularLocation>
</comment>
<dbReference type="Pfam" id="PF07897">
    <property type="entry name" value="EAR"/>
    <property type="match status" value="1"/>
</dbReference>
<dbReference type="InterPro" id="IPR031307">
    <property type="entry name" value="Ninja_fam"/>
</dbReference>
<organism evidence="8 9">
    <name type="scientific">Sphenostylis stenocarpa</name>
    <dbReference type="NCBI Taxonomy" id="92480"/>
    <lineage>
        <taxon>Eukaryota</taxon>
        <taxon>Viridiplantae</taxon>
        <taxon>Streptophyta</taxon>
        <taxon>Embryophyta</taxon>
        <taxon>Tracheophyta</taxon>
        <taxon>Spermatophyta</taxon>
        <taxon>Magnoliopsida</taxon>
        <taxon>eudicotyledons</taxon>
        <taxon>Gunneridae</taxon>
        <taxon>Pentapetalae</taxon>
        <taxon>rosids</taxon>
        <taxon>fabids</taxon>
        <taxon>Fabales</taxon>
        <taxon>Fabaceae</taxon>
        <taxon>Papilionoideae</taxon>
        <taxon>50 kb inversion clade</taxon>
        <taxon>NPAAA clade</taxon>
        <taxon>indigoferoid/millettioid clade</taxon>
        <taxon>Phaseoleae</taxon>
        <taxon>Sphenostylis</taxon>
    </lineage>
</organism>
<dbReference type="InterPro" id="IPR032308">
    <property type="entry name" value="TDBD"/>
</dbReference>
<feature type="domain" description="Tify" evidence="7">
    <location>
        <begin position="332"/>
        <end position="365"/>
    </location>
</feature>
<dbReference type="PANTHER" id="PTHR31413">
    <property type="entry name" value="AFP HOMOLOG 2"/>
    <property type="match status" value="1"/>
</dbReference>
<dbReference type="Gramene" id="rna-AYBTSS11_LOCUS13772">
    <property type="protein sequence ID" value="CAJ1949535.1"/>
    <property type="gene ID" value="gene-AYBTSS11_LOCUS13772"/>
</dbReference>
<evidence type="ECO:0000313" key="8">
    <source>
        <dbReference type="EMBL" id="CAJ1949535.1"/>
    </source>
</evidence>
<evidence type="ECO:0000313" key="9">
    <source>
        <dbReference type="Proteomes" id="UP001189624"/>
    </source>
</evidence>